<feature type="domain" description="Ty3 transposon capsid-like protein" evidence="2">
    <location>
        <begin position="1"/>
        <end position="120"/>
    </location>
</feature>
<feature type="compositionally biased region" description="Low complexity" evidence="1">
    <location>
        <begin position="136"/>
        <end position="150"/>
    </location>
</feature>
<proteinExistence type="predicted"/>
<name>A0A392NDE3_9FABA</name>
<evidence type="ECO:0000313" key="3">
    <source>
        <dbReference type="EMBL" id="MCH97896.1"/>
    </source>
</evidence>
<comment type="caution">
    <text evidence="3">The sequence shown here is derived from an EMBL/GenBank/DDBJ whole genome shotgun (WGS) entry which is preliminary data.</text>
</comment>
<dbReference type="Proteomes" id="UP000265520">
    <property type="component" value="Unassembled WGS sequence"/>
</dbReference>
<feature type="non-terminal residue" evidence="3">
    <location>
        <position position="221"/>
    </location>
</feature>
<reference evidence="3 4" key="1">
    <citation type="journal article" date="2018" name="Front. Plant Sci.">
        <title>Red Clover (Trifolium pratense) and Zigzag Clover (T. medium) - A Picture of Genomic Similarities and Differences.</title>
        <authorList>
            <person name="Dluhosova J."/>
            <person name="Istvanek J."/>
            <person name="Nedelnik J."/>
            <person name="Repkova J."/>
        </authorList>
    </citation>
    <scope>NUCLEOTIDE SEQUENCE [LARGE SCALE GENOMIC DNA]</scope>
    <source>
        <strain evidence="4">cv. 10/8</strain>
        <tissue evidence="3">Leaf</tissue>
    </source>
</reference>
<evidence type="ECO:0000313" key="4">
    <source>
        <dbReference type="Proteomes" id="UP000265520"/>
    </source>
</evidence>
<dbReference type="InterPro" id="IPR045358">
    <property type="entry name" value="Ty3_capsid"/>
</dbReference>
<evidence type="ECO:0000256" key="1">
    <source>
        <dbReference type="SAM" id="MobiDB-lite"/>
    </source>
</evidence>
<keyword evidence="4" id="KW-1185">Reference proteome</keyword>
<dbReference type="AlphaFoldDB" id="A0A392NDE3"/>
<evidence type="ECO:0000259" key="2">
    <source>
        <dbReference type="Pfam" id="PF19259"/>
    </source>
</evidence>
<organism evidence="3 4">
    <name type="scientific">Trifolium medium</name>
    <dbReference type="NCBI Taxonomy" id="97028"/>
    <lineage>
        <taxon>Eukaryota</taxon>
        <taxon>Viridiplantae</taxon>
        <taxon>Streptophyta</taxon>
        <taxon>Embryophyta</taxon>
        <taxon>Tracheophyta</taxon>
        <taxon>Spermatophyta</taxon>
        <taxon>Magnoliopsida</taxon>
        <taxon>eudicotyledons</taxon>
        <taxon>Gunneridae</taxon>
        <taxon>Pentapetalae</taxon>
        <taxon>rosids</taxon>
        <taxon>fabids</taxon>
        <taxon>Fabales</taxon>
        <taxon>Fabaceae</taxon>
        <taxon>Papilionoideae</taxon>
        <taxon>50 kb inversion clade</taxon>
        <taxon>NPAAA clade</taxon>
        <taxon>Hologalegina</taxon>
        <taxon>IRL clade</taxon>
        <taxon>Trifolieae</taxon>
        <taxon>Trifolium</taxon>
    </lineage>
</organism>
<feature type="region of interest" description="Disordered" evidence="1">
    <location>
        <begin position="120"/>
        <end position="155"/>
    </location>
</feature>
<protein>
    <recommendedName>
        <fullName evidence="2">Ty3 transposon capsid-like protein domain-containing protein</fullName>
    </recommendedName>
</protein>
<sequence length="221" mass="24768">MTGDALGWFQWMYKSHLLSTWDDFTSALETRFGPSSFDNHQQALFKLKQTSMVADYQREFERLCNRVTGLPPLAIVDCFISGLKPHIQHELAIHQPQSISQAIGLAKLIESKALANRSFAPSFQKNPPPKPPLLPTPSSKLLPPNPSSSTALPIKRLSPAEMQLRRSKGLCFNCDERFHTGHRCKHKQFLLLLGDDTSDTTDNPIYSLLAPDIPDPTHTPI</sequence>
<accession>A0A392NDE3</accession>
<dbReference type="Pfam" id="PF19259">
    <property type="entry name" value="Ty3_capsid"/>
    <property type="match status" value="1"/>
</dbReference>
<feature type="compositionally biased region" description="Pro residues" evidence="1">
    <location>
        <begin position="126"/>
        <end position="135"/>
    </location>
</feature>
<dbReference type="EMBL" id="LXQA010036179">
    <property type="protein sequence ID" value="MCH97896.1"/>
    <property type="molecule type" value="Genomic_DNA"/>
</dbReference>